<evidence type="ECO:0000259" key="1">
    <source>
        <dbReference type="Pfam" id="PF00578"/>
    </source>
</evidence>
<organism evidence="2 3">
    <name type="scientific">Psychrosphaera algicola</name>
    <dbReference type="NCBI Taxonomy" id="3023714"/>
    <lineage>
        <taxon>Bacteria</taxon>
        <taxon>Pseudomonadati</taxon>
        <taxon>Pseudomonadota</taxon>
        <taxon>Gammaproteobacteria</taxon>
        <taxon>Alteromonadales</taxon>
        <taxon>Pseudoalteromonadaceae</taxon>
        <taxon>Psychrosphaera</taxon>
    </lineage>
</organism>
<keyword evidence="3" id="KW-1185">Reference proteome</keyword>
<gene>
    <name evidence="2" type="ORF">PN838_11940</name>
</gene>
<dbReference type="EMBL" id="JAQOMS010000002">
    <property type="protein sequence ID" value="MDC2889360.1"/>
    <property type="molecule type" value="Genomic_DNA"/>
</dbReference>
<name>A0ABT5FCT4_9GAMM</name>
<comment type="caution">
    <text evidence="2">The sequence shown here is derived from an EMBL/GenBank/DDBJ whole genome shotgun (WGS) entry which is preliminary data.</text>
</comment>
<evidence type="ECO:0000313" key="3">
    <source>
        <dbReference type="Proteomes" id="UP001528411"/>
    </source>
</evidence>
<evidence type="ECO:0000313" key="2">
    <source>
        <dbReference type="EMBL" id="MDC2889360.1"/>
    </source>
</evidence>
<dbReference type="Proteomes" id="UP001528411">
    <property type="component" value="Unassembled WGS sequence"/>
</dbReference>
<dbReference type="Pfam" id="PF00578">
    <property type="entry name" value="AhpC-TSA"/>
    <property type="match status" value="1"/>
</dbReference>
<feature type="domain" description="Alkyl hydroperoxide reductase subunit C/ Thiol specific antioxidant" evidence="1">
    <location>
        <begin position="5"/>
        <end position="99"/>
    </location>
</feature>
<sequence length="130" mass="14797">MKIEKQLTALGFQLIAVSPDSNKNIKDMKQQDGISYTLLTDNKLELSKALGLAYFLDKEVEAKYRNKLGVPFIDINGDSRVSLPVPAVYIFDQKGKVHYQYISPKYQVRVDEQILLKNAKQAMQSIKSMK</sequence>
<dbReference type="Gene3D" id="3.40.30.10">
    <property type="entry name" value="Glutaredoxin"/>
    <property type="match status" value="1"/>
</dbReference>
<dbReference type="SUPFAM" id="SSF52833">
    <property type="entry name" value="Thioredoxin-like"/>
    <property type="match status" value="1"/>
</dbReference>
<accession>A0ABT5FCT4</accession>
<protein>
    <submittedName>
        <fullName evidence="2">Redoxin domain-containing protein</fullName>
    </submittedName>
</protein>
<dbReference type="RefSeq" id="WP_272180814.1">
    <property type="nucleotide sequence ID" value="NZ_JAQOMS010000002.1"/>
</dbReference>
<dbReference type="InterPro" id="IPR036249">
    <property type="entry name" value="Thioredoxin-like_sf"/>
</dbReference>
<dbReference type="InterPro" id="IPR000866">
    <property type="entry name" value="AhpC/TSA"/>
</dbReference>
<proteinExistence type="predicted"/>
<reference evidence="2 3" key="1">
    <citation type="submission" date="2023-01" db="EMBL/GenBank/DDBJ databases">
        <title>Psychrosphaera sp. nov., isolated from marine algae.</title>
        <authorList>
            <person name="Bayburt H."/>
            <person name="Choi B.J."/>
            <person name="Kim J.M."/>
            <person name="Choi D.G."/>
            <person name="Jeon C.O."/>
        </authorList>
    </citation>
    <scope>NUCLEOTIDE SEQUENCE [LARGE SCALE GENOMIC DNA]</scope>
    <source>
        <strain evidence="2 3">G1-22</strain>
    </source>
</reference>